<name>A0A915I4B9_ROMCU</name>
<accession>A0A915I4B9</accession>
<evidence type="ECO:0000313" key="2">
    <source>
        <dbReference type="WBParaSite" id="nRc.2.0.1.t08982-RA"/>
    </source>
</evidence>
<dbReference type="Proteomes" id="UP000887565">
    <property type="component" value="Unplaced"/>
</dbReference>
<reference evidence="2" key="1">
    <citation type="submission" date="2022-11" db="UniProtKB">
        <authorList>
            <consortium name="WormBaseParasite"/>
        </authorList>
    </citation>
    <scope>IDENTIFICATION</scope>
</reference>
<keyword evidence="1" id="KW-1185">Reference proteome</keyword>
<organism evidence="1 2">
    <name type="scientific">Romanomermis culicivorax</name>
    <name type="common">Nematode worm</name>
    <dbReference type="NCBI Taxonomy" id="13658"/>
    <lineage>
        <taxon>Eukaryota</taxon>
        <taxon>Metazoa</taxon>
        <taxon>Ecdysozoa</taxon>
        <taxon>Nematoda</taxon>
        <taxon>Enoplea</taxon>
        <taxon>Dorylaimia</taxon>
        <taxon>Mermithida</taxon>
        <taxon>Mermithoidea</taxon>
        <taxon>Mermithidae</taxon>
        <taxon>Romanomermis</taxon>
    </lineage>
</organism>
<protein>
    <submittedName>
        <fullName evidence="2">Uncharacterized protein</fullName>
    </submittedName>
</protein>
<evidence type="ECO:0000313" key="1">
    <source>
        <dbReference type="Proteomes" id="UP000887565"/>
    </source>
</evidence>
<dbReference type="AlphaFoldDB" id="A0A915I4B9"/>
<sequence>MKALLIVVAVLMLVVMDPIIKSN</sequence>
<dbReference type="WBParaSite" id="nRc.2.0.1.t08982-RA">
    <property type="protein sequence ID" value="nRc.2.0.1.t08982-RA"/>
    <property type="gene ID" value="nRc.2.0.1.g08982"/>
</dbReference>
<proteinExistence type="predicted"/>